<dbReference type="EMBL" id="CP041165">
    <property type="protein sequence ID" value="QOP41310.1"/>
    <property type="molecule type" value="Genomic_DNA"/>
</dbReference>
<reference evidence="8 9" key="1">
    <citation type="submission" date="2019-06" db="EMBL/GenBank/DDBJ databases">
        <title>Sulfurimonas gotlandica sp. nov., a chemoautotrophic and psychrotolerant epsilonproteobacterium isolated from a pelagic redoxcline, and an emended description of the genus Sulfurimonas.</title>
        <authorList>
            <person name="Wang S."/>
            <person name="Jiang L."/>
            <person name="Shao Z."/>
        </authorList>
    </citation>
    <scope>NUCLEOTIDE SEQUENCE [LARGE SCALE GENOMIC DNA]</scope>
    <source>
        <strain evidence="8 9">B2</strain>
    </source>
</reference>
<gene>
    <name evidence="7 8" type="primary">mltG</name>
    <name evidence="8" type="ORF">FJR03_05960</name>
</gene>
<feature type="site" description="Important for catalytic activity" evidence="7">
    <location>
        <position position="202"/>
    </location>
</feature>
<dbReference type="HAMAP" id="MF_02065">
    <property type="entry name" value="MltG"/>
    <property type="match status" value="1"/>
</dbReference>
<dbReference type="Proteomes" id="UP000593910">
    <property type="component" value="Chromosome"/>
</dbReference>
<keyword evidence="2 7" id="KW-0812">Transmembrane</keyword>
<dbReference type="EC" id="4.2.2.29" evidence="7"/>
<evidence type="ECO:0000256" key="4">
    <source>
        <dbReference type="ARBA" id="ARBA00023136"/>
    </source>
</evidence>
<proteinExistence type="inferred from homology"/>
<dbReference type="GO" id="GO:0071555">
    <property type="term" value="P:cell wall organization"/>
    <property type="evidence" value="ECO:0007669"/>
    <property type="project" value="UniProtKB-KW"/>
</dbReference>
<evidence type="ECO:0000256" key="2">
    <source>
        <dbReference type="ARBA" id="ARBA00022692"/>
    </source>
</evidence>
<evidence type="ECO:0000256" key="3">
    <source>
        <dbReference type="ARBA" id="ARBA00022989"/>
    </source>
</evidence>
<dbReference type="AlphaFoldDB" id="A0A7M1AV61"/>
<dbReference type="PANTHER" id="PTHR30518">
    <property type="entry name" value="ENDOLYTIC MUREIN TRANSGLYCOSYLASE"/>
    <property type="match status" value="1"/>
</dbReference>
<dbReference type="GO" id="GO:0005886">
    <property type="term" value="C:plasma membrane"/>
    <property type="evidence" value="ECO:0007669"/>
    <property type="project" value="UniProtKB-SubCell"/>
</dbReference>
<protein>
    <recommendedName>
        <fullName evidence="7">Endolytic murein transglycosylase</fullName>
        <ecNumber evidence="7">4.2.2.29</ecNumber>
    </recommendedName>
    <alternativeName>
        <fullName evidence="7">Peptidoglycan lytic transglycosylase</fullName>
    </alternativeName>
    <alternativeName>
        <fullName evidence="7">Peptidoglycan polymerization terminase</fullName>
    </alternativeName>
</protein>
<sequence>MTKDRKLMIAEWILDIVLIIIVSFIYYLNKPIQTPRVLYIPKGSINQIISHLHKNTYDISKLDSYMLRIIGSPQSGWIDMGDTINTKADFLYKLTKAKAALQNVTLIPGETTYIFLQQLSENLGLDFNTLEEEFLKQSPIQEGILVPNTYKIPIGITEKELISLLLKLSIKRMKEYSYKVFGTYNEKKWFQYLSIASVIQKESANNEEMPLVSSVVYNRLKKGMKLQMDGSLNYGKYSHLKVTPSRIRNDKSLYNTYIHKGVPKIPICNVSFEAIRAAIFPAKTNYLYFMKSKKGVHDFTCNYSTHIRNIQNATK</sequence>
<comment type="catalytic activity">
    <reaction evidence="7">
        <text>a peptidoglycan chain = a peptidoglycan chain with N-acetyl-1,6-anhydromuramyl-[peptide] at the reducing end + a peptidoglycan chain with N-acetylglucosamine at the non-reducing end.</text>
        <dbReference type="EC" id="4.2.2.29"/>
    </reaction>
</comment>
<comment type="subcellular location">
    <subcellularLocation>
        <location evidence="7">Cell membrane</location>
        <topology evidence="7">Single-pass membrane protein</topology>
    </subcellularLocation>
</comment>
<dbReference type="InterPro" id="IPR003770">
    <property type="entry name" value="MLTG-like"/>
</dbReference>
<dbReference type="NCBIfam" id="TIGR00247">
    <property type="entry name" value="endolytic transglycosylase MltG"/>
    <property type="match status" value="1"/>
</dbReference>
<keyword evidence="3 7" id="KW-1133">Transmembrane helix</keyword>
<dbReference type="GO" id="GO:0008932">
    <property type="term" value="F:lytic endotransglycosylase activity"/>
    <property type="evidence" value="ECO:0007669"/>
    <property type="project" value="UniProtKB-UniRule"/>
</dbReference>
<evidence type="ECO:0000256" key="1">
    <source>
        <dbReference type="ARBA" id="ARBA00022475"/>
    </source>
</evidence>
<name>A0A7M1AV61_9BACT</name>
<evidence type="ECO:0000256" key="7">
    <source>
        <dbReference type="HAMAP-Rule" id="MF_02065"/>
    </source>
</evidence>
<dbReference type="PANTHER" id="PTHR30518:SF2">
    <property type="entry name" value="ENDOLYTIC MUREIN TRANSGLYCOSYLASE"/>
    <property type="match status" value="1"/>
</dbReference>
<feature type="transmembrane region" description="Helical" evidence="7">
    <location>
        <begin position="12"/>
        <end position="28"/>
    </location>
</feature>
<evidence type="ECO:0000256" key="5">
    <source>
        <dbReference type="ARBA" id="ARBA00023239"/>
    </source>
</evidence>
<comment type="similarity">
    <text evidence="7">Belongs to the transglycosylase MltG family.</text>
</comment>
<dbReference type="RefSeq" id="WP_193112625.1">
    <property type="nucleotide sequence ID" value="NZ_CP041165.1"/>
</dbReference>
<dbReference type="Pfam" id="PF02618">
    <property type="entry name" value="YceG"/>
    <property type="match status" value="1"/>
</dbReference>
<keyword evidence="5 7" id="KW-0456">Lyase</keyword>
<accession>A0A7M1AV61</accession>
<dbReference type="KEGG" id="smax:FJR03_05960"/>
<keyword evidence="6 7" id="KW-0961">Cell wall biogenesis/degradation</keyword>
<keyword evidence="4 7" id="KW-0472">Membrane</keyword>
<comment type="function">
    <text evidence="7">Functions as a peptidoglycan terminase that cleaves nascent peptidoglycan strands endolytically to terminate their elongation.</text>
</comment>
<evidence type="ECO:0000313" key="9">
    <source>
        <dbReference type="Proteomes" id="UP000593910"/>
    </source>
</evidence>
<dbReference type="GO" id="GO:0009252">
    <property type="term" value="P:peptidoglycan biosynthetic process"/>
    <property type="evidence" value="ECO:0007669"/>
    <property type="project" value="UniProtKB-UniRule"/>
</dbReference>
<evidence type="ECO:0000256" key="6">
    <source>
        <dbReference type="ARBA" id="ARBA00023316"/>
    </source>
</evidence>
<keyword evidence="9" id="KW-1185">Reference proteome</keyword>
<keyword evidence="1 7" id="KW-1003">Cell membrane</keyword>
<evidence type="ECO:0000313" key="8">
    <source>
        <dbReference type="EMBL" id="QOP41310.1"/>
    </source>
</evidence>
<organism evidence="8 9">
    <name type="scientific">Sulfurimonas marina</name>
    <dbReference type="NCBI Taxonomy" id="2590551"/>
    <lineage>
        <taxon>Bacteria</taxon>
        <taxon>Pseudomonadati</taxon>
        <taxon>Campylobacterota</taxon>
        <taxon>Epsilonproteobacteria</taxon>
        <taxon>Campylobacterales</taxon>
        <taxon>Sulfurimonadaceae</taxon>
        <taxon>Sulfurimonas</taxon>
    </lineage>
</organism>